<feature type="compositionally biased region" description="Acidic residues" evidence="1">
    <location>
        <begin position="135"/>
        <end position="149"/>
    </location>
</feature>
<dbReference type="Proteomes" id="UP000799291">
    <property type="component" value="Unassembled WGS sequence"/>
</dbReference>
<feature type="compositionally biased region" description="Polar residues" evidence="1">
    <location>
        <begin position="548"/>
        <end position="559"/>
    </location>
</feature>
<feature type="region of interest" description="Disordered" evidence="1">
    <location>
        <begin position="535"/>
        <end position="574"/>
    </location>
</feature>
<gene>
    <name evidence="3" type="ORF">K458DRAFT_488874</name>
</gene>
<reference evidence="3" key="1">
    <citation type="journal article" date="2020" name="Stud. Mycol.">
        <title>101 Dothideomycetes genomes: a test case for predicting lifestyles and emergence of pathogens.</title>
        <authorList>
            <person name="Haridas S."/>
            <person name="Albert R."/>
            <person name="Binder M."/>
            <person name="Bloem J."/>
            <person name="Labutti K."/>
            <person name="Salamov A."/>
            <person name="Andreopoulos B."/>
            <person name="Baker S."/>
            <person name="Barry K."/>
            <person name="Bills G."/>
            <person name="Bluhm B."/>
            <person name="Cannon C."/>
            <person name="Castanera R."/>
            <person name="Culley D."/>
            <person name="Daum C."/>
            <person name="Ezra D."/>
            <person name="Gonzalez J."/>
            <person name="Henrissat B."/>
            <person name="Kuo A."/>
            <person name="Liang C."/>
            <person name="Lipzen A."/>
            <person name="Lutzoni F."/>
            <person name="Magnuson J."/>
            <person name="Mondo S."/>
            <person name="Nolan M."/>
            <person name="Ohm R."/>
            <person name="Pangilinan J."/>
            <person name="Park H.-J."/>
            <person name="Ramirez L."/>
            <person name="Alfaro M."/>
            <person name="Sun H."/>
            <person name="Tritt A."/>
            <person name="Yoshinaga Y."/>
            <person name="Zwiers L.-H."/>
            <person name="Turgeon B."/>
            <person name="Goodwin S."/>
            <person name="Spatafora J."/>
            <person name="Crous P."/>
            <person name="Grigoriev I."/>
        </authorList>
    </citation>
    <scope>NUCLEOTIDE SEQUENCE</scope>
    <source>
        <strain evidence="3">CBS 122367</strain>
    </source>
</reference>
<dbReference type="EMBL" id="MU005588">
    <property type="protein sequence ID" value="KAF2682187.1"/>
    <property type="molecule type" value="Genomic_DNA"/>
</dbReference>
<dbReference type="PANTHER" id="PTHR35391">
    <property type="entry name" value="C2H2-TYPE DOMAIN-CONTAINING PROTEIN-RELATED"/>
    <property type="match status" value="1"/>
</dbReference>
<evidence type="ECO:0000256" key="1">
    <source>
        <dbReference type="SAM" id="MobiDB-lite"/>
    </source>
</evidence>
<evidence type="ECO:0000259" key="2">
    <source>
        <dbReference type="Pfam" id="PF26082"/>
    </source>
</evidence>
<proteinExistence type="predicted"/>
<sequence length="937" mass="106774">MSLIAGLSVVNAPTVPPTDISARYTHCLQSLKELLILLDPSISSAPHHKEKCISKALAVYGRLRTWGEESRAALRAGSRGSLDDTLRKTYALKVMVDGILAKIQRQVKHATQTTRSIREERAGNPMGQPIRNADSDEDTEPSSDDSEQENDGKVSLGVSMLLRTIRHMAEDVGSLYQVSLLINRPGFNRRYVHSTKDFVWDPSVAFYANFDLCHVEDKVLSWRRRPIDGAQKTTAILQSMNDHETLHKFSSPLKVLVQRLARSNTRRREQLLHWSRHPDQPPAWTTISRPTQQVADTDLDTTKEKTRLGDHLIPPVDVTERIEEGGTPHSTFSKKTFSDVVVTDIFESQSVTAPARTIYAESSLGNKRSNRVPEVPHSAFRNDSFECPYCRLNLDSVHMRSRLEWKRHVFRDLRPYVCTFESCQNPEKQYTTRRDWIYHETQMHRRRWICEEHNSSFQSSPEFIEHTREFHSASVVEQQYPVLLAMSERACDQQEIESCPLCPDELQWKTLQGHLAEHLESIALFVLPGQFDEGASDDGGSSGAARGNLSSSMKESSASDNKDGARQFLEHPPSNLNNDNLMHCDQCENKWRTPILDVDCPDCASQLIRILEPRSGDINNLSSDDAMSQKQHVPDKPISADLSGACGPSSGQLLISLHDQLIRRLCTNCGHELRLRLVADSETFVSQVSHKSEEGRERELFTFQFLYYDHDTQYMRAICQPIVYQEGRRTWTPVVDRANLPTTTAPTSICAIDYSPRNDENPRFLIQCPTFEGANVTYRVTLEELQYRHLETSILLVDANDKYDFTLILAKSYLQLQSTPWLKGMLRKERNLLVAYTTHEYSGLSEIEVFLDLSITSDDHAEDPYTAGDLQMLPGFMLQCGYVEGAAELNAVVQWCLKKVQWNSEDFRQHVIRPLERWCAMWKIVPRPTPMRALPAY</sequence>
<feature type="compositionally biased region" description="Basic and acidic residues" evidence="1">
    <location>
        <begin position="560"/>
        <end position="569"/>
    </location>
</feature>
<name>A0A6G1IVA4_9PLEO</name>
<evidence type="ECO:0000313" key="3">
    <source>
        <dbReference type="EMBL" id="KAF2682187.1"/>
    </source>
</evidence>
<organism evidence="3 4">
    <name type="scientific">Lentithecium fluviatile CBS 122367</name>
    <dbReference type="NCBI Taxonomy" id="1168545"/>
    <lineage>
        <taxon>Eukaryota</taxon>
        <taxon>Fungi</taxon>
        <taxon>Dikarya</taxon>
        <taxon>Ascomycota</taxon>
        <taxon>Pezizomycotina</taxon>
        <taxon>Dothideomycetes</taxon>
        <taxon>Pleosporomycetidae</taxon>
        <taxon>Pleosporales</taxon>
        <taxon>Massarineae</taxon>
        <taxon>Lentitheciaceae</taxon>
        <taxon>Lentithecium</taxon>
    </lineage>
</organism>
<dbReference type="InterPro" id="IPR058925">
    <property type="entry name" value="zf-C2H2_AcuF"/>
</dbReference>
<dbReference type="PANTHER" id="PTHR35391:SF7">
    <property type="entry name" value="C2H2-TYPE DOMAIN-CONTAINING PROTEIN"/>
    <property type="match status" value="1"/>
</dbReference>
<dbReference type="OrthoDB" id="3800350at2759"/>
<dbReference type="AlphaFoldDB" id="A0A6G1IVA4"/>
<accession>A0A6G1IVA4</accession>
<protein>
    <recommendedName>
        <fullName evidence="2">Oxidoreductase acuF-like C2H2 type zinc-finger domain-containing protein</fullName>
    </recommendedName>
</protein>
<feature type="region of interest" description="Disordered" evidence="1">
    <location>
        <begin position="110"/>
        <end position="153"/>
    </location>
</feature>
<evidence type="ECO:0000313" key="4">
    <source>
        <dbReference type="Proteomes" id="UP000799291"/>
    </source>
</evidence>
<keyword evidence="4" id="KW-1185">Reference proteome</keyword>
<feature type="domain" description="Oxidoreductase acuF-like C2H2 type zinc-finger" evidence="2">
    <location>
        <begin position="384"/>
        <end position="413"/>
    </location>
</feature>
<dbReference type="Pfam" id="PF26082">
    <property type="entry name" value="zf-C2H2_AcuF"/>
    <property type="match status" value="1"/>
</dbReference>